<evidence type="ECO:0000256" key="3">
    <source>
        <dbReference type="ARBA" id="ARBA00022729"/>
    </source>
</evidence>
<keyword evidence="2" id="KW-0813">Transport</keyword>
<dbReference type="OrthoDB" id="9772924at2"/>
<dbReference type="Proteomes" id="UP000321606">
    <property type="component" value="Chromosome"/>
</dbReference>
<evidence type="ECO:0000256" key="2">
    <source>
        <dbReference type="ARBA" id="ARBA00022448"/>
    </source>
</evidence>
<dbReference type="Gene3D" id="3.40.190.10">
    <property type="entry name" value="Periplasmic binding protein-like II"/>
    <property type="match status" value="1"/>
</dbReference>
<dbReference type="KEGG" id="lgo:JCM16774_1378"/>
<dbReference type="PIRSF" id="PIRSF002741">
    <property type="entry name" value="MppA"/>
    <property type="match status" value="1"/>
</dbReference>
<dbReference type="PROSITE" id="PS51257">
    <property type="entry name" value="PROKAR_LIPOPROTEIN"/>
    <property type="match status" value="1"/>
</dbReference>
<dbReference type="InterPro" id="IPR000914">
    <property type="entry name" value="SBP_5_dom"/>
</dbReference>
<comment type="similarity">
    <text evidence="1">Belongs to the bacterial solute-binding protein 5 family.</text>
</comment>
<feature type="chain" id="PRO_5021727324" evidence="4">
    <location>
        <begin position="21"/>
        <end position="600"/>
    </location>
</feature>
<dbReference type="GO" id="GO:0042597">
    <property type="term" value="C:periplasmic space"/>
    <property type="evidence" value="ECO:0007669"/>
    <property type="project" value="UniProtKB-ARBA"/>
</dbReference>
<name>A0A510JBH3_9FUSO</name>
<evidence type="ECO:0000259" key="5">
    <source>
        <dbReference type="Pfam" id="PF00496"/>
    </source>
</evidence>
<evidence type="ECO:0000313" key="7">
    <source>
        <dbReference type="Proteomes" id="UP000321606"/>
    </source>
</evidence>
<dbReference type="CDD" id="cd08510">
    <property type="entry name" value="PBP2_Lactococcal_OppA_like"/>
    <property type="match status" value="1"/>
</dbReference>
<gene>
    <name evidence="6" type="ORF">JCM16774_1378</name>
</gene>
<dbReference type="Pfam" id="PF00496">
    <property type="entry name" value="SBP_bac_5"/>
    <property type="match status" value="1"/>
</dbReference>
<sequence>MKLKNAGSVLIMIIMCVLMTACGPGEKKSNGGNGDKKEFKFPTETSNDGKAVSGGTLKVAMVKDSPIVGIFNYAMYKDGYDGDILDWFVGGYILDIDENFEVTDTGIATLAVDVPNKKVTIKIKDNMKWSDGQPVVADDVIYAYEVLGNKDYTGIRYNDESTKIVGMEEYHAGKTPNISGIKKVDDKTVEITFKQLGQGIYTATTNGLLRYALPKHYLQDVPIKDLEKSDKIRKNIVTVGPYTISNSVQGESLELKANEHYFRGKPKIEKVIIQVVNSQTIGAAMKAGEYDIALNIPTDLYKTYKDFDNLEVLGRQELYYSYMGFKMGHFDKAKGENVVDPDKKMSDLRLRQALAYGISTEEMVNAFYEGLREKATSSVPPVFKKYYPKDFKGFEYNLEKAKKLLDEAGYKDVDGDGYREDKNGKPLEIKIAAMSGGDIAEPLAQYYIQQWKQIGIKGVLATGRLIEFNSFYDKVEADDPEIDVYFAAWGVDTDPDPYGTAGRKAMFNYTRFASDENDKLMAEIASPKTLEDPNYKAEALIKWQEYYINQAVEVPLTYRYQLYPVNKRVKNFYVGYDAEKLGKMVHLVELTADAPIKAKN</sequence>
<evidence type="ECO:0000256" key="1">
    <source>
        <dbReference type="ARBA" id="ARBA00005695"/>
    </source>
</evidence>
<dbReference type="PANTHER" id="PTHR30290:SF9">
    <property type="entry name" value="OLIGOPEPTIDE-BINDING PROTEIN APPA"/>
    <property type="match status" value="1"/>
</dbReference>
<dbReference type="InterPro" id="IPR030678">
    <property type="entry name" value="Peptide/Ni-bd"/>
</dbReference>
<dbReference type="EMBL" id="AP019822">
    <property type="protein sequence ID" value="BBM36446.1"/>
    <property type="molecule type" value="Genomic_DNA"/>
</dbReference>
<dbReference type="SUPFAM" id="SSF53850">
    <property type="entry name" value="Periplasmic binding protein-like II"/>
    <property type="match status" value="1"/>
</dbReference>
<dbReference type="GO" id="GO:0015833">
    <property type="term" value="P:peptide transport"/>
    <property type="evidence" value="ECO:0007669"/>
    <property type="project" value="TreeGrafter"/>
</dbReference>
<dbReference type="Gene3D" id="3.10.105.10">
    <property type="entry name" value="Dipeptide-binding Protein, Domain 3"/>
    <property type="match status" value="1"/>
</dbReference>
<organism evidence="6 7">
    <name type="scientific">Pseudoleptotrichia goodfellowii</name>
    <dbReference type="NCBI Taxonomy" id="157692"/>
    <lineage>
        <taxon>Bacteria</taxon>
        <taxon>Fusobacteriati</taxon>
        <taxon>Fusobacteriota</taxon>
        <taxon>Fusobacteriia</taxon>
        <taxon>Fusobacteriales</taxon>
        <taxon>Leptotrichiaceae</taxon>
        <taxon>Pseudoleptotrichia</taxon>
    </lineage>
</organism>
<dbReference type="STRING" id="714315.GCA_000516535_01384"/>
<reference evidence="6 7" key="1">
    <citation type="submission" date="2019-07" db="EMBL/GenBank/DDBJ databases">
        <title>Complete Genome Sequence of Leptotrichia goodfellowii Strain JCM 16774.</title>
        <authorList>
            <person name="Watanabe S."/>
            <person name="Cui L."/>
        </authorList>
    </citation>
    <scope>NUCLEOTIDE SEQUENCE [LARGE SCALE GENOMIC DNA]</scope>
    <source>
        <strain evidence="6 7">JCM16774</strain>
    </source>
</reference>
<dbReference type="AlphaFoldDB" id="A0A510JBH3"/>
<proteinExistence type="inferred from homology"/>
<accession>A0A510JBH3</accession>
<feature type="signal peptide" evidence="4">
    <location>
        <begin position="1"/>
        <end position="20"/>
    </location>
</feature>
<evidence type="ECO:0000256" key="4">
    <source>
        <dbReference type="SAM" id="SignalP"/>
    </source>
</evidence>
<dbReference type="GO" id="GO:1904680">
    <property type="term" value="F:peptide transmembrane transporter activity"/>
    <property type="evidence" value="ECO:0007669"/>
    <property type="project" value="TreeGrafter"/>
</dbReference>
<dbReference type="RefSeq" id="WP_026737744.1">
    <property type="nucleotide sequence ID" value="NZ_AP019822.1"/>
</dbReference>
<keyword evidence="3 4" id="KW-0732">Signal</keyword>
<protein>
    <submittedName>
        <fullName evidence="6">Family 5 extracellular solute-binding protein</fullName>
    </submittedName>
</protein>
<dbReference type="GO" id="GO:0043190">
    <property type="term" value="C:ATP-binding cassette (ABC) transporter complex"/>
    <property type="evidence" value="ECO:0007669"/>
    <property type="project" value="InterPro"/>
</dbReference>
<evidence type="ECO:0000313" key="6">
    <source>
        <dbReference type="EMBL" id="BBM36446.1"/>
    </source>
</evidence>
<dbReference type="PANTHER" id="PTHR30290">
    <property type="entry name" value="PERIPLASMIC BINDING COMPONENT OF ABC TRANSPORTER"/>
    <property type="match status" value="1"/>
</dbReference>
<dbReference type="InterPro" id="IPR039424">
    <property type="entry name" value="SBP_5"/>
</dbReference>
<feature type="domain" description="Solute-binding protein family 5" evidence="5">
    <location>
        <begin position="114"/>
        <end position="498"/>
    </location>
</feature>